<evidence type="ECO:0000256" key="2">
    <source>
        <dbReference type="ARBA" id="ARBA00008300"/>
    </source>
</evidence>
<sequence length="344" mass="37611">MPPTLQDEIQIQPYASARGDDLGSRKTILVFMITGNPGLIEYYRHFLFILNARLNYSSKSRDTDARIYGASLSGFEVSGPAPRDGPLNLDQQIESVTARLVRVAQALARTNAHDLPIVLVGHSVGSYILLEILHRLQTTQTSLELKIVGGICLFPTIVDIAKSPTGRKMTPLLLLPGFALAIHILSKLLLFLLPISLMVPLVQLLTGMPECSAATTAAFLKSPGGVRQALHMAKYEMLEIAADDRWGDELWGARALKSKAVEGGERTKLYFYWGERDHWVADETRDLLLRTRGRNGGAGDEGRPVMEVDGEGIPHGFCVRDETSGVVAEKVAEWVGEIVEGLGA</sequence>
<dbReference type="AlphaFoldDB" id="A0A6G1L2G8"/>
<dbReference type="Pfam" id="PF10230">
    <property type="entry name" value="LIDHydrolase"/>
    <property type="match status" value="1"/>
</dbReference>
<evidence type="ECO:0008006" key="8">
    <source>
        <dbReference type="Google" id="ProtNLM"/>
    </source>
</evidence>
<evidence type="ECO:0000313" key="6">
    <source>
        <dbReference type="EMBL" id="KAF2766749.1"/>
    </source>
</evidence>
<dbReference type="SUPFAM" id="SSF53474">
    <property type="entry name" value="alpha/beta-Hydrolases"/>
    <property type="match status" value="1"/>
</dbReference>
<proteinExistence type="inferred from homology"/>
<dbReference type="PANTHER" id="PTHR13390">
    <property type="entry name" value="LIPASE"/>
    <property type="match status" value="1"/>
</dbReference>
<gene>
    <name evidence="6" type="ORF">EJ03DRAFT_317004</name>
</gene>
<keyword evidence="4" id="KW-0378">Hydrolase</keyword>
<evidence type="ECO:0000256" key="4">
    <source>
        <dbReference type="ARBA" id="ARBA00022801"/>
    </source>
</evidence>
<evidence type="ECO:0000256" key="1">
    <source>
        <dbReference type="ARBA" id="ARBA00004502"/>
    </source>
</evidence>
<dbReference type="GO" id="GO:0019915">
    <property type="term" value="P:lipid storage"/>
    <property type="evidence" value="ECO:0007669"/>
    <property type="project" value="InterPro"/>
</dbReference>
<accession>A0A6G1L2G8</accession>
<dbReference type="InterPro" id="IPR029058">
    <property type="entry name" value="AB_hydrolase_fold"/>
</dbReference>
<keyword evidence="3" id="KW-0551">Lipid droplet</keyword>
<dbReference type="PANTHER" id="PTHR13390:SF0">
    <property type="entry name" value="LIPID DROPLET-ASSOCIATED HYDROLASE"/>
    <property type="match status" value="1"/>
</dbReference>
<dbReference type="InterPro" id="IPR019363">
    <property type="entry name" value="LDAH"/>
</dbReference>
<dbReference type="Proteomes" id="UP000799436">
    <property type="component" value="Unassembled WGS sequence"/>
</dbReference>
<dbReference type="GO" id="GO:0016298">
    <property type="term" value="F:lipase activity"/>
    <property type="evidence" value="ECO:0007669"/>
    <property type="project" value="InterPro"/>
</dbReference>
<keyword evidence="5" id="KW-1133">Transmembrane helix</keyword>
<keyword evidence="5" id="KW-0812">Transmembrane</keyword>
<dbReference type="GO" id="GO:0005811">
    <property type="term" value="C:lipid droplet"/>
    <property type="evidence" value="ECO:0007669"/>
    <property type="project" value="UniProtKB-SubCell"/>
</dbReference>
<protein>
    <recommendedName>
        <fullName evidence="8">Lipid droplet-associated hydrolase</fullName>
    </recommendedName>
</protein>
<comment type="similarity">
    <text evidence="2">Belongs to the AB hydrolase superfamily. LDAH family.</text>
</comment>
<dbReference type="Gene3D" id="3.40.50.1820">
    <property type="entry name" value="alpha/beta hydrolase"/>
    <property type="match status" value="1"/>
</dbReference>
<evidence type="ECO:0000313" key="7">
    <source>
        <dbReference type="Proteomes" id="UP000799436"/>
    </source>
</evidence>
<keyword evidence="7" id="KW-1185">Reference proteome</keyword>
<organism evidence="6 7">
    <name type="scientific">Teratosphaeria nubilosa</name>
    <dbReference type="NCBI Taxonomy" id="161662"/>
    <lineage>
        <taxon>Eukaryota</taxon>
        <taxon>Fungi</taxon>
        <taxon>Dikarya</taxon>
        <taxon>Ascomycota</taxon>
        <taxon>Pezizomycotina</taxon>
        <taxon>Dothideomycetes</taxon>
        <taxon>Dothideomycetidae</taxon>
        <taxon>Mycosphaerellales</taxon>
        <taxon>Teratosphaeriaceae</taxon>
        <taxon>Teratosphaeria</taxon>
    </lineage>
</organism>
<reference evidence="6" key="1">
    <citation type="journal article" date="2020" name="Stud. Mycol.">
        <title>101 Dothideomycetes genomes: a test case for predicting lifestyles and emergence of pathogens.</title>
        <authorList>
            <person name="Haridas S."/>
            <person name="Albert R."/>
            <person name="Binder M."/>
            <person name="Bloem J."/>
            <person name="Labutti K."/>
            <person name="Salamov A."/>
            <person name="Andreopoulos B."/>
            <person name="Baker S."/>
            <person name="Barry K."/>
            <person name="Bills G."/>
            <person name="Bluhm B."/>
            <person name="Cannon C."/>
            <person name="Castanera R."/>
            <person name="Culley D."/>
            <person name="Daum C."/>
            <person name="Ezra D."/>
            <person name="Gonzalez J."/>
            <person name="Henrissat B."/>
            <person name="Kuo A."/>
            <person name="Liang C."/>
            <person name="Lipzen A."/>
            <person name="Lutzoni F."/>
            <person name="Magnuson J."/>
            <person name="Mondo S."/>
            <person name="Nolan M."/>
            <person name="Ohm R."/>
            <person name="Pangilinan J."/>
            <person name="Park H.-J."/>
            <person name="Ramirez L."/>
            <person name="Alfaro M."/>
            <person name="Sun H."/>
            <person name="Tritt A."/>
            <person name="Yoshinaga Y."/>
            <person name="Zwiers L.-H."/>
            <person name="Turgeon B."/>
            <person name="Goodwin S."/>
            <person name="Spatafora J."/>
            <person name="Crous P."/>
            <person name="Grigoriev I."/>
        </authorList>
    </citation>
    <scope>NUCLEOTIDE SEQUENCE</scope>
    <source>
        <strain evidence="6">CBS 116005</strain>
    </source>
</reference>
<dbReference type="EMBL" id="ML995866">
    <property type="protein sequence ID" value="KAF2766749.1"/>
    <property type="molecule type" value="Genomic_DNA"/>
</dbReference>
<keyword evidence="5" id="KW-0472">Membrane</keyword>
<feature type="transmembrane region" description="Helical" evidence="5">
    <location>
        <begin position="172"/>
        <end position="193"/>
    </location>
</feature>
<name>A0A6G1L2G8_9PEZI</name>
<evidence type="ECO:0000256" key="3">
    <source>
        <dbReference type="ARBA" id="ARBA00022677"/>
    </source>
</evidence>
<comment type="subcellular location">
    <subcellularLocation>
        <location evidence="1">Lipid droplet</location>
    </subcellularLocation>
</comment>
<evidence type="ECO:0000256" key="5">
    <source>
        <dbReference type="SAM" id="Phobius"/>
    </source>
</evidence>
<dbReference type="OrthoDB" id="448051at2759"/>